<evidence type="ECO:0000256" key="1">
    <source>
        <dbReference type="SAM" id="Phobius"/>
    </source>
</evidence>
<feature type="transmembrane region" description="Helical" evidence="1">
    <location>
        <begin position="51"/>
        <end position="76"/>
    </location>
</feature>
<comment type="caution">
    <text evidence="2">The sequence shown here is derived from an EMBL/GenBank/DDBJ whole genome shotgun (WGS) entry which is preliminary data.</text>
</comment>
<accession>A0A9W6LFQ1</accession>
<evidence type="ECO:0000313" key="3">
    <source>
        <dbReference type="Proteomes" id="UP001144313"/>
    </source>
</evidence>
<dbReference type="EMBL" id="BSDT01000001">
    <property type="protein sequence ID" value="GLI41355.1"/>
    <property type="molecule type" value="Genomic_DNA"/>
</dbReference>
<dbReference type="Proteomes" id="UP001144313">
    <property type="component" value="Unassembled WGS sequence"/>
</dbReference>
<dbReference type="RefSeq" id="WP_270115415.1">
    <property type="nucleotide sequence ID" value="NZ_BAAAOL010000002.1"/>
</dbReference>
<reference evidence="2" key="1">
    <citation type="submission" date="2022-12" db="EMBL/GenBank/DDBJ databases">
        <title>Reference genome sequencing for broad-spectrum identification of bacterial and archaeal isolates by mass spectrometry.</title>
        <authorList>
            <person name="Sekiguchi Y."/>
            <person name="Tourlousse D.M."/>
        </authorList>
    </citation>
    <scope>NUCLEOTIDE SEQUENCE</scope>
    <source>
        <strain evidence="2">LLR39Z86</strain>
    </source>
</reference>
<dbReference type="AlphaFoldDB" id="A0A9W6LFQ1"/>
<dbReference type="InterPro" id="IPR021354">
    <property type="entry name" value="DUF2975"/>
</dbReference>
<feature type="transmembrane region" description="Helical" evidence="1">
    <location>
        <begin position="96"/>
        <end position="119"/>
    </location>
</feature>
<feature type="transmembrane region" description="Helical" evidence="1">
    <location>
        <begin position="131"/>
        <end position="152"/>
    </location>
</feature>
<keyword evidence="1" id="KW-0472">Membrane</keyword>
<protein>
    <recommendedName>
        <fullName evidence="4">DUF2975 family protein</fullName>
    </recommendedName>
</protein>
<organism evidence="2 3">
    <name type="scientific">Glycomyces algeriensis</name>
    <dbReference type="NCBI Taxonomy" id="256037"/>
    <lineage>
        <taxon>Bacteria</taxon>
        <taxon>Bacillati</taxon>
        <taxon>Actinomycetota</taxon>
        <taxon>Actinomycetes</taxon>
        <taxon>Glycomycetales</taxon>
        <taxon>Glycomycetaceae</taxon>
        <taxon>Glycomyces</taxon>
    </lineage>
</organism>
<proteinExistence type="predicted"/>
<keyword evidence="3" id="KW-1185">Reference proteome</keyword>
<name>A0A9W6LFQ1_9ACTN</name>
<evidence type="ECO:0008006" key="4">
    <source>
        <dbReference type="Google" id="ProtNLM"/>
    </source>
</evidence>
<keyword evidence="1" id="KW-1133">Transmembrane helix</keyword>
<dbReference type="Pfam" id="PF11188">
    <property type="entry name" value="DUF2975"/>
    <property type="match status" value="1"/>
</dbReference>
<evidence type="ECO:0000313" key="2">
    <source>
        <dbReference type="EMBL" id="GLI41355.1"/>
    </source>
</evidence>
<sequence length="171" mass="18088">MNRFSIAALRLGIIAAFLGGLFGQIVVAPNTVADTVFSSFIGSYNELRPYVVAYTTVAVLGIACIQVALVALWQLLAMIKSGAIFSLKAFRWLDTIIGAALGATALAFGVAMHFTFGVIPYSEDQSMDALGAWGGSIICVGVGLAFAMLMVIMRGLLRKATDLETEMAEVV</sequence>
<keyword evidence="1" id="KW-0812">Transmembrane</keyword>
<gene>
    <name evidence="2" type="ORF">GALLR39Z86_12050</name>
</gene>